<evidence type="ECO:0000256" key="5">
    <source>
        <dbReference type="ARBA" id="ARBA00012290"/>
    </source>
</evidence>
<dbReference type="InterPro" id="IPR036291">
    <property type="entry name" value="NAD(P)-bd_dom_sf"/>
</dbReference>
<keyword evidence="13" id="KW-0325">Glycoprotein</keyword>
<dbReference type="CDD" id="cd05230">
    <property type="entry name" value="UGD_SDR_e"/>
    <property type="match status" value="1"/>
</dbReference>
<evidence type="ECO:0000313" key="17">
    <source>
        <dbReference type="Proteomes" id="UP000007490"/>
    </source>
</evidence>
<gene>
    <name evidence="16" type="ordered locus">Metbo_0724</name>
</gene>
<dbReference type="SUPFAM" id="SSF51735">
    <property type="entry name" value="NAD(P)-binding Rossmann-fold domains"/>
    <property type="match status" value="1"/>
</dbReference>
<evidence type="ECO:0000256" key="11">
    <source>
        <dbReference type="ARBA" id="ARBA00023034"/>
    </source>
</evidence>
<dbReference type="GO" id="GO:0048040">
    <property type="term" value="F:UDP-glucuronate decarboxylase activity"/>
    <property type="evidence" value="ECO:0007669"/>
    <property type="project" value="UniProtKB-EC"/>
</dbReference>
<evidence type="ECO:0000256" key="2">
    <source>
        <dbReference type="ARBA" id="ARBA00004447"/>
    </source>
</evidence>
<dbReference type="GeneID" id="10277171"/>
<evidence type="ECO:0000256" key="8">
    <source>
        <dbReference type="ARBA" id="ARBA00022968"/>
    </source>
</evidence>
<evidence type="ECO:0000256" key="3">
    <source>
        <dbReference type="ARBA" id="ARBA00005100"/>
    </source>
</evidence>
<dbReference type="PANTHER" id="PTHR43078:SF6">
    <property type="entry name" value="UDP-GLUCURONIC ACID DECARBOXYLASE 1"/>
    <property type="match status" value="1"/>
</dbReference>
<protein>
    <recommendedName>
        <fullName evidence="5">UDP-glucuronate decarboxylase</fullName>
        <ecNumber evidence="5">4.1.1.35</ecNumber>
    </recommendedName>
</protein>
<keyword evidence="8" id="KW-0735">Signal-anchor</keyword>
<sequence>MVTVIITGVAGFVGSHLADKFVNKGFHVIGIDNFLTGSIENISSLLDKDNFEFIEHDIIKPIKLDEKIDIILHFACPASPEDYLQYPLETLRVDSIGTYNTLEMSRENNARYIFASTSEIYGDPLVNPQPETYWGNVHSTGLRSVYDESKRFSEALSMAYYREYCLDVRIVRIFNTYGPRMKLNDGRVVPNFISQALKNEDLTVYGEGTQTRSFCYVKDLVEGIFKISNTDNLNGNIMNLGNPDEYKILDFAKIIINKTNSNSKITFKDLPEDDPKLRCPDISKVQSLIEWKPQTSLDNGLQETIKFLKSKLE</sequence>
<evidence type="ECO:0000256" key="14">
    <source>
        <dbReference type="ARBA" id="ARBA00023239"/>
    </source>
</evidence>
<keyword evidence="17" id="KW-1185">Reference proteome</keyword>
<dbReference type="Gene3D" id="3.40.50.720">
    <property type="entry name" value="NAD(P)-binding Rossmann-like Domain"/>
    <property type="match status" value="1"/>
</dbReference>
<evidence type="ECO:0000256" key="12">
    <source>
        <dbReference type="ARBA" id="ARBA00023136"/>
    </source>
</evidence>
<comment type="pathway">
    <text evidence="3">Nucleotide-sugar biosynthesis; UDP-alpha-D-xylose biosynthesis; UDP-alpha-D-xylose from UDP-alpha-D-glucuronate: step 1/1.</text>
</comment>
<dbReference type="eggNOG" id="arCOG01369">
    <property type="taxonomic scope" value="Archaea"/>
</dbReference>
<dbReference type="GO" id="GO:0070403">
    <property type="term" value="F:NAD+ binding"/>
    <property type="evidence" value="ECO:0007669"/>
    <property type="project" value="InterPro"/>
</dbReference>
<dbReference type="EC" id="4.1.1.35" evidence="5"/>
<reference evidence="17" key="1">
    <citation type="submission" date="2011-02" db="EMBL/GenBank/DDBJ databases">
        <title>Complete sequence of Methanobacterium sp. AL-21.</title>
        <authorList>
            <consortium name="US DOE Joint Genome Institute"/>
            <person name="Lucas S."/>
            <person name="Copeland A."/>
            <person name="Lapidus A."/>
            <person name="Cheng J.-F."/>
            <person name="Goodwin L."/>
            <person name="Pitluck S."/>
            <person name="Chertkov O."/>
            <person name="Detter J.C."/>
            <person name="Han C."/>
            <person name="Tapia R."/>
            <person name="Land M."/>
            <person name="Hauser L."/>
            <person name="Kyrpides N."/>
            <person name="Ivanova N."/>
            <person name="Mikhailova N."/>
            <person name="Pagani I."/>
            <person name="Cadillo-Quiroz H."/>
            <person name="Imachi H."/>
            <person name="Zinder S."/>
            <person name="Liu W."/>
            <person name="Woyke T."/>
        </authorList>
    </citation>
    <scope>NUCLEOTIDE SEQUENCE [LARGE SCALE GENOMIC DNA]</scope>
    <source>
        <strain evidence="17">AL-21</strain>
    </source>
</reference>
<name>F0TAU9_METLA</name>
<dbReference type="InterPro" id="IPR016040">
    <property type="entry name" value="NAD(P)-bd_dom"/>
</dbReference>
<accession>F0TAU9</accession>
<proteinExistence type="inferred from homology"/>
<evidence type="ECO:0000256" key="6">
    <source>
        <dbReference type="ARBA" id="ARBA00022692"/>
    </source>
</evidence>
<dbReference type="KEGG" id="mel:Metbo_0724"/>
<dbReference type="STRING" id="877455.Metbo_0724"/>
<evidence type="ECO:0000313" key="16">
    <source>
        <dbReference type="EMBL" id="ADZ08975.1"/>
    </source>
</evidence>
<dbReference type="Proteomes" id="UP000007490">
    <property type="component" value="Chromosome"/>
</dbReference>
<dbReference type="GO" id="GO:0005737">
    <property type="term" value="C:cytoplasm"/>
    <property type="evidence" value="ECO:0007669"/>
    <property type="project" value="TreeGrafter"/>
</dbReference>
<dbReference type="UniPathway" id="UPA00796">
    <property type="reaction ID" value="UER00771"/>
</dbReference>
<organism evidence="16 17">
    <name type="scientific">Methanobacterium lacus (strain AL-21)</name>
    <dbReference type="NCBI Taxonomy" id="877455"/>
    <lineage>
        <taxon>Archaea</taxon>
        <taxon>Methanobacteriati</taxon>
        <taxon>Methanobacteriota</taxon>
        <taxon>Methanomada group</taxon>
        <taxon>Methanobacteria</taxon>
        <taxon>Methanobacteriales</taxon>
        <taxon>Methanobacteriaceae</taxon>
        <taxon>Methanobacterium</taxon>
    </lineage>
</organism>
<keyword evidence="11" id="KW-0333">Golgi apparatus</keyword>
<reference evidence="16 17" key="2">
    <citation type="journal article" date="2014" name="Int. J. Syst. Evol. Microbiol.">
        <title>Methanobacterium paludis sp. nov. and a novel strain of Methanobacterium lacus isolated from northern peatlands.</title>
        <authorList>
            <person name="Cadillo-Quiroz H."/>
            <person name="Brauer S.L."/>
            <person name="Goodson N."/>
            <person name="Yavitt J.B."/>
            <person name="Zinder S.H."/>
        </authorList>
    </citation>
    <scope>NUCLEOTIDE SEQUENCE [LARGE SCALE GENOMIC DNA]</scope>
    <source>
        <strain evidence="16 17">AL-21</strain>
    </source>
</reference>
<dbReference type="FunFam" id="3.40.50.720:FF:000065">
    <property type="entry name" value="UDP-glucuronic acid decarboxylase 1"/>
    <property type="match status" value="1"/>
</dbReference>
<comment type="subcellular location">
    <subcellularLocation>
        <location evidence="2">Golgi apparatus</location>
        <location evidence="2">Golgi stack membrane</location>
        <topology evidence="2">Single-pass type II membrane protein</topology>
    </subcellularLocation>
</comment>
<evidence type="ECO:0000256" key="1">
    <source>
        <dbReference type="ARBA" id="ARBA00001911"/>
    </source>
</evidence>
<keyword evidence="10" id="KW-0520">NAD</keyword>
<evidence type="ECO:0000259" key="15">
    <source>
        <dbReference type="Pfam" id="PF16363"/>
    </source>
</evidence>
<evidence type="ECO:0000256" key="7">
    <source>
        <dbReference type="ARBA" id="ARBA00022793"/>
    </source>
</evidence>
<keyword evidence="7" id="KW-0210">Decarboxylase</keyword>
<keyword evidence="6" id="KW-0812">Transmembrane</keyword>
<comment type="similarity">
    <text evidence="4">Belongs to the NAD(P)-dependent epimerase/dehydratase family. UDP-glucuronic acid decarboxylase subfamily.</text>
</comment>
<dbReference type="RefSeq" id="WP_013644326.1">
    <property type="nucleotide sequence ID" value="NC_015216.1"/>
</dbReference>
<dbReference type="GO" id="GO:0042732">
    <property type="term" value="P:D-xylose metabolic process"/>
    <property type="evidence" value="ECO:0007669"/>
    <property type="project" value="InterPro"/>
</dbReference>
<evidence type="ECO:0000256" key="13">
    <source>
        <dbReference type="ARBA" id="ARBA00023180"/>
    </source>
</evidence>
<feature type="domain" description="NAD(P)-binding" evidence="15">
    <location>
        <begin position="5"/>
        <end position="304"/>
    </location>
</feature>
<keyword evidence="9" id="KW-1133">Transmembrane helix</keyword>
<keyword evidence="12" id="KW-0472">Membrane</keyword>
<dbReference type="InterPro" id="IPR044516">
    <property type="entry name" value="UXS-like"/>
</dbReference>
<keyword evidence="14 16" id="KW-0456">Lyase</keyword>
<comment type="cofactor">
    <cofactor evidence="1">
        <name>NAD(+)</name>
        <dbReference type="ChEBI" id="CHEBI:57540"/>
    </cofactor>
</comment>
<dbReference type="AlphaFoldDB" id="F0TAU9"/>
<evidence type="ECO:0000256" key="10">
    <source>
        <dbReference type="ARBA" id="ARBA00023027"/>
    </source>
</evidence>
<dbReference type="PANTHER" id="PTHR43078">
    <property type="entry name" value="UDP-GLUCURONIC ACID DECARBOXYLASE-RELATED"/>
    <property type="match status" value="1"/>
</dbReference>
<dbReference type="EMBL" id="CP002551">
    <property type="protein sequence ID" value="ADZ08975.1"/>
    <property type="molecule type" value="Genomic_DNA"/>
</dbReference>
<dbReference type="GO" id="GO:0033320">
    <property type="term" value="P:UDP-D-xylose biosynthetic process"/>
    <property type="evidence" value="ECO:0007669"/>
    <property type="project" value="UniProtKB-UniPathway"/>
</dbReference>
<evidence type="ECO:0000256" key="4">
    <source>
        <dbReference type="ARBA" id="ARBA00007505"/>
    </source>
</evidence>
<dbReference type="HOGENOM" id="CLU_007383_4_0_2"/>
<dbReference type="OrthoDB" id="4907at2157"/>
<dbReference type="Pfam" id="PF16363">
    <property type="entry name" value="GDP_Man_Dehyd"/>
    <property type="match status" value="1"/>
</dbReference>
<evidence type="ECO:0000256" key="9">
    <source>
        <dbReference type="ARBA" id="ARBA00022989"/>
    </source>
</evidence>